<protein>
    <submittedName>
        <fullName evidence="1">Uncharacterized protein</fullName>
    </submittedName>
</protein>
<dbReference type="Proteomes" id="UP000029981">
    <property type="component" value="Chromosome 2"/>
</dbReference>
<accession>A0A0A0LNW3</accession>
<name>A0A0A0LNW3_CUCSA</name>
<dbReference type="EMBL" id="CM002923">
    <property type="protein sequence ID" value="KGN61696.1"/>
    <property type="molecule type" value="Genomic_DNA"/>
</dbReference>
<dbReference type="AlphaFoldDB" id="A0A0A0LNW3"/>
<evidence type="ECO:0000313" key="2">
    <source>
        <dbReference type="Proteomes" id="UP000029981"/>
    </source>
</evidence>
<reference evidence="1 2" key="1">
    <citation type="journal article" date="2009" name="Nat. Genet.">
        <title>The genome of the cucumber, Cucumis sativus L.</title>
        <authorList>
            <person name="Huang S."/>
            <person name="Li R."/>
            <person name="Zhang Z."/>
            <person name="Li L."/>
            <person name="Gu X."/>
            <person name="Fan W."/>
            <person name="Lucas W.J."/>
            <person name="Wang X."/>
            <person name="Xie B."/>
            <person name="Ni P."/>
            <person name="Ren Y."/>
            <person name="Zhu H."/>
            <person name="Li J."/>
            <person name="Lin K."/>
            <person name="Jin W."/>
            <person name="Fei Z."/>
            <person name="Li G."/>
            <person name="Staub J."/>
            <person name="Kilian A."/>
            <person name="van der Vossen E.A."/>
            <person name="Wu Y."/>
            <person name="Guo J."/>
            <person name="He J."/>
            <person name="Jia Z."/>
            <person name="Ren Y."/>
            <person name="Tian G."/>
            <person name="Lu Y."/>
            <person name="Ruan J."/>
            <person name="Qian W."/>
            <person name="Wang M."/>
            <person name="Huang Q."/>
            <person name="Li B."/>
            <person name="Xuan Z."/>
            <person name="Cao J."/>
            <person name="Asan"/>
            <person name="Wu Z."/>
            <person name="Zhang J."/>
            <person name="Cai Q."/>
            <person name="Bai Y."/>
            <person name="Zhao B."/>
            <person name="Han Y."/>
            <person name="Li Y."/>
            <person name="Li X."/>
            <person name="Wang S."/>
            <person name="Shi Q."/>
            <person name="Liu S."/>
            <person name="Cho W.K."/>
            <person name="Kim J.Y."/>
            <person name="Xu Y."/>
            <person name="Heller-Uszynska K."/>
            <person name="Miao H."/>
            <person name="Cheng Z."/>
            <person name="Zhang S."/>
            <person name="Wu J."/>
            <person name="Yang Y."/>
            <person name="Kang H."/>
            <person name="Li M."/>
            <person name="Liang H."/>
            <person name="Ren X."/>
            <person name="Shi Z."/>
            <person name="Wen M."/>
            <person name="Jian M."/>
            <person name="Yang H."/>
            <person name="Zhang G."/>
            <person name="Yang Z."/>
            <person name="Chen R."/>
            <person name="Liu S."/>
            <person name="Li J."/>
            <person name="Ma L."/>
            <person name="Liu H."/>
            <person name="Zhou Y."/>
            <person name="Zhao J."/>
            <person name="Fang X."/>
            <person name="Li G."/>
            <person name="Fang L."/>
            <person name="Li Y."/>
            <person name="Liu D."/>
            <person name="Zheng H."/>
            <person name="Zhang Y."/>
            <person name="Qin N."/>
            <person name="Li Z."/>
            <person name="Yang G."/>
            <person name="Yang S."/>
            <person name="Bolund L."/>
            <person name="Kristiansen K."/>
            <person name="Zheng H."/>
            <person name="Li S."/>
            <person name="Zhang X."/>
            <person name="Yang H."/>
            <person name="Wang J."/>
            <person name="Sun R."/>
            <person name="Zhang B."/>
            <person name="Jiang S."/>
            <person name="Wang J."/>
            <person name="Du Y."/>
            <person name="Li S."/>
        </authorList>
    </citation>
    <scope>NUCLEOTIDE SEQUENCE [LARGE SCALE GENOMIC DNA]</scope>
    <source>
        <strain evidence="2">cv. 9930</strain>
    </source>
</reference>
<reference evidence="1 2" key="3">
    <citation type="journal article" date="2010" name="BMC Genomics">
        <title>Transcriptome sequencing and comparative analysis of cucumber flowers with different sex types.</title>
        <authorList>
            <person name="Guo S."/>
            <person name="Zheng Y."/>
            <person name="Joung J.G."/>
            <person name="Liu S."/>
            <person name="Zhang Z."/>
            <person name="Crasta O.R."/>
            <person name="Sobral B.W."/>
            <person name="Xu Y."/>
            <person name="Huang S."/>
            <person name="Fei Z."/>
        </authorList>
    </citation>
    <scope>NUCLEOTIDE SEQUENCE [LARGE SCALE GENOMIC DNA]</scope>
    <source>
        <strain evidence="2">cv. 9930</strain>
    </source>
</reference>
<organism evidence="1 2">
    <name type="scientific">Cucumis sativus</name>
    <name type="common">Cucumber</name>
    <dbReference type="NCBI Taxonomy" id="3659"/>
    <lineage>
        <taxon>Eukaryota</taxon>
        <taxon>Viridiplantae</taxon>
        <taxon>Streptophyta</taxon>
        <taxon>Embryophyta</taxon>
        <taxon>Tracheophyta</taxon>
        <taxon>Spermatophyta</taxon>
        <taxon>Magnoliopsida</taxon>
        <taxon>eudicotyledons</taxon>
        <taxon>Gunneridae</taxon>
        <taxon>Pentapetalae</taxon>
        <taxon>rosids</taxon>
        <taxon>fabids</taxon>
        <taxon>Cucurbitales</taxon>
        <taxon>Cucurbitaceae</taxon>
        <taxon>Benincaseae</taxon>
        <taxon>Cucumis</taxon>
    </lineage>
</organism>
<reference evidence="1 2" key="2">
    <citation type="journal article" date="2009" name="PLoS ONE">
        <title>An integrated genetic and cytogenetic map of the cucumber genome.</title>
        <authorList>
            <person name="Ren Y."/>
            <person name="Zhang Z."/>
            <person name="Liu J."/>
            <person name="Staub J.E."/>
            <person name="Han Y."/>
            <person name="Cheng Z."/>
            <person name="Li X."/>
            <person name="Lu J."/>
            <person name="Miao H."/>
            <person name="Kang H."/>
            <person name="Xie B."/>
            <person name="Gu X."/>
            <person name="Wang X."/>
            <person name="Du Y."/>
            <person name="Jin W."/>
            <person name="Huang S."/>
        </authorList>
    </citation>
    <scope>NUCLEOTIDE SEQUENCE [LARGE SCALE GENOMIC DNA]</scope>
    <source>
        <strain evidence="2">cv. 9930</strain>
    </source>
</reference>
<proteinExistence type="predicted"/>
<evidence type="ECO:0000313" key="1">
    <source>
        <dbReference type="EMBL" id="KGN61696.1"/>
    </source>
</evidence>
<gene>
    <name evidence="1" type="ORF">Csa_2G225350</name>
</gene>
<sequence length="114" mass="13522">MPRRNSYVDINPSQPHLSFLFLNVFQDFSFLFHRRLKKSRARTQNPEFVLTFSFSSGDRPNSPETLFLSRSYGVSYDRLRSRYGLSTLTVSGFLKRKRLYLAEFRSYSIFCLEN</sequence>
<reference evidence="1 2" key="4">
    <citation type="journal article" date="2011" name="BMC Genomics">
        <title>RNA-Seq improves annotation of protein-coding genes in the cucumber genome.</title>
        <authorList>
            <person name="Li Z."/>
            <person name="Zhang Z."/>
            <person name="Yan P."/>
            <person name="Huang S."/>
            <person name="Fei Z."/>
            <person name="Lin K."/>
        </authorList>
    </citation>
    <scope>NUCLEOTIDE SEQUENCE [LARGE SCALE GENOMIC DNA]</scope>
    <source>
        <strain evidence="2">cv. 9930</strain>
    </source>
</reference>
<keyword evidence="2" id="KW-1185">Reference proteome</keyword>
<dbReference type="Gramene" id="KGN61696">
    <property type="protein sequence ID" value="KGN61696"/>
    <property type="gene ID" value="Csa_2G225350"/>
</dbReference>